<proteinExistence type="predicted"/>
<dbReference type="KEGG" id="tmar:MARIT_0038"/>
<evidence type="ECO:0000313" key="1">
    <source>
        <dbReference type="EMBL" id="SFZ79959.1"/>
    </source>
</evidence>
<dbReference type="EMBL" id="LT634361">
    <property type="protein sequence ID" value="SFZ79959.1"/>
    <property type="molecule type" value="Genomic_DNA"/>
</dbReference>
<sequence length="190" mass="21994">MPNKIPLIKTGFIQAVNGELYEVFVNAINTTKKAMDDVDLIFNTNHKWMRSGNPGTVEDPISFVGNIVSREAICYNVGYIKYSKRWNYNQPHNEDLEFKFTSAHEIGHTILKAYGGTFYSYGHKGSVNTITQNKKSNAPKFPLEGEIDIMPYHKENKLGKWYRQSNYYKRRVAHKKDVLSLIWLTKLNLK</sequence>
<dbReference type="RefSeq" id="WP_100210465.1">
    <property type="nucleotide sequence ID" value="NZ_CP138495.1"/>
</dbReference>
<protein>
    <submittedName>
        <fullName evidence="1">Uncharacterized protein</fullName>
    </submittedName>
</protein>
<evidence type="ECO:0000313" key="2">
    <source>
        <dbReference type="Proteomes" id="UP000231564"/>
    </source>
</evidence>
<keyword evidence="2" id="KW-1185">Reference proteome</keyword>
<reference evidence="1 2" key="1">
    <citation type="submission" date="2016-11" db="EMBL/GenBank/DDBJ databases">
        <authorList>
            <person name="Jaros S."/>
            <person name="Januszkiewicz K."/>
            <person name="Wedrychowicz H."/>
        </authorList>
    </citation>
    <scope>NUCLEOTIDE SEQUENCE [LARGE SCALE GENOMIC DNA]</scope>
    <source>
        <strain evidence="1">NCIMB 2154T</strain>
    </source>
</reference>
<accession>A0A2H1E5L0</accession>
<name>A0A2H1E5L0_9FLAO</name>
<organism evidence="1 2">
    <name type="scientific">Tenacibaculum maritimum NCIMB 2154</name>
    <dbReference type="NCBI Taxonomy" id="1349785"/>
    <lineage>
        <taxon>Bacteria</taxon>
        <taxon>Pseudomonadati</taxon>
        <taxon>Bacteroidota</taxon>
        <taxon>Flavobacteriia</taxon>
        <taxon>Flavobacteriales</taxon>
        <taxon>Flavobacteriaceae</taxon>
        <taxon>Tenacibaculum</taxon>
    </lineage>
</organism>
<dbReference type="Proteomes" id="UP000231564">
    <property type="component" value="Chromosome MARIT"/>
</dbReference>
<dbReference type="GeneID" id="47721651"/>
<gene>
    <name evidence="1" type="ORF">MARIT_0038</name>
</gene>
<dbReference type="AlphaFoldDB" id="A0A2H1E5L0"/>
<dbReference type="OrthoDB" id="1324639at2"/>